<evidence type="ECO:0000256" key="3">
    <source>
        <dbReference type="ARBA" id="ARBA00022448"/>
    </source>
</evidence>
<dbReference type="SUPFAM" id="SSF51735">
    <property type="entry name" value="NAD(P)-binding Rossmann-fold domains"/>
    <property type="match status" value="2"/>
</dbReference>
<evidence type="ECO:0000256" key="2">
    <source>
        <dbReference type="ARBA" id="ARBA00008577"/>
    </source>
</evidence>
<evidence type="ECO:0000313" key="12">
    <source>
        <dbReference type="EMBL" id="GIH04835.1"/>
    </source>
</evidence>
<feature type="domain" description="RCK N-terminal" evidence="11">
    <location>
        <begin position="129"/>
        <end position="219"/>
    </location>
</feature>
<comment type="subcellular location">
    <subcellularLocation>
        <location evidence="1">Endomembrane system</location>
        <topology evidence="1">Multi-pass membrane protein</topology>
    </subcellularLocation>
</comment>
<keyword evidence="3" id="KW-0813">Transport</keyword>
<evidence type="ECO:0000256" key="4">
    <source>
        <dbReference type="ARBA" id="ARBA00022692"/>
    </source>
</evidence>
<dbReference type="GO" id="GO:0034220">
    <property type="term" value="P:monoatomic ion transmembrane transport"/>
    <property type="evidence" value="ECO:0007669"/>
    <property type="project" value="UniProtKB-KW"/>
</dbReference>
<evidence type="ECO:0000256" key="1">
    <source>
        <dbReference type="ARBA" id="ARBA00004127"/>
    </source>
</evidence>
<dbReference type="Gene3D" id="3.40.50.720">
    <property type="entry name" value="NAD(P)-binding Rossmann-like Domain"/>
    <property type="match status" value="2"/>
</dbReference>
<comment type="caution">
    <text evidence="12">The sequence shown here is derived from an EMBL/GenBank/DDBJ whole genome shotgun (WGS) entry which is preliminary data.</text>
</comment>
<evidence type="ECO:0000256" key="9">
    <source>
        <dbReference type="SAM" id="Phobius"/>
    </source>
</evidence>
<evidence type="ECO:0000313" key="13">
    <source>
        <dbReference type="Proteomes" id="UP000612899"/>
    </source>
</evidence>
<keyword evidence="8" id="KW-0407">Ion channel</keyword>
<evidence type="ECO:0000259" key="10">
    <source>
        <dbReference type="Pfam" id="PF06241"/>
    </source>
</evidence>
<evidence type="ECO:0000256" key="7">
    <source>
        <dbReference type="ARBA" id="ARBA00023136"/>
    </source>
</evidence>
<dbReference type="GO" id="GO:0006813">
    <property type="term" value="P:potassium ion transport"/>
    <property type="evidence" value="ECO:0007669"/>
    <property type="project" value="InterPro"/>
</dbReference>
<dbReference type="GO" id="GO:0012505">
    <property type="term" value="C:endomembrane system"/>
    <property type="evidence" value="ECO:0007669"/>
    <property type="project" value="UniProtKB-SubCell"/>
</dbReference>
<dbReference type="InterPro" id="IPR044849">
    <property type="entry name" value="CASTOR/POLLUX/SYM8-like"/>
</dbReference>
<organism evidence="12 13">
    <name type="scientific">Rhizocola hellebori</name>
    <dbReference type="NCBI Taxonomy" id="1392758"/>
    <lineage>
        <taxon>Bacteria</taxon>
        <taxon>Bacillati</taxon>
        <taxon>Actinomycetota</taxon>
        <taxon>Actinomycetes</taxon>
        <taxon>Micromonosporales</taxon>
        <taxon>Micromonosporaceae</taxon>
        <taxon>Rhizocola</taxon>
    </lineage>
</organism>
<dbReference type="Pfam" id="PF06241">
    <property type="entry name" value="Castor_Poll_mid"/>
    <property type="match status" value="1"/>
</dbReference>
<accession>A0A8J3Q857</accession>
<keyword evidence="13" id="KW-1185">Reference proteome</keyword>
<dbReference type="RefSeq" id="WP_203908712.1">
    <property type="nucleotide sequence ID" value="NZ_BONY01000015.1"/>
</dbReference>
<dbReference type="Pfam" id="PF22614">
    <property type="entry name" value="Slo-like_RCK"/>
    <property type="match status" value="1"/>
</dbReference>
<feature type="transmembrane region" description="Helical" evidence="9">
    <location>
        <begin position="87"/>
        <end position="112"/>
    </location>
</feature>
<dbReference type="InterPro" id="IPR010420">
    <property type="entry name" value="CASTOR/POLLUX/SYM8_dom"/>
</dbReference>
<dbReference type="PANTHER" id="PTHR31563">
    <property type="entry name" value="ION CHANNEL POLLUX-RELATED"/>
    <property type="match status" value="1"/>
</dbReference>
<dbReference type="InterPro" id="IPR003148">
    <property type="entry name" value="RCK_N"/>
</dbReference>
<keyword evidence="6" id="KW-0406">Ion transport</keyword>
<sequence>MSRRPGTRAKLRYWFDNTMSRGTWGLIGWLAVASFALVGVVTLAIEVVAPTTPAPGEEVPPPLVLLWQTFITTFSLSAPGTGAWQVLVLWFVLAIGGIFFASALIGLLTTGLHRRMEQLRKGRSQVLEKNHTVILGWSDQIYTVISELLDANESRGRTAIAVLADQDKVVMEDKVAHRLPKTGKTKLVFRTGSPLDLTDLEMVNLNEARSIIVLSPDGVSAEDADAFVLKVLLAINKGPAFRGRPHHVVASVRDSRNRAVAKLAGGDATVLDGDDISARLLVQTARQSKLSVVYTDLFDFGGDELYMVTEKGLVGQTFGVALLAYRKCCPIGILTGDGKTVLNPPMETPITAQDKLVLLAEDDSKIKLASRTFPIDDTAILHGVRGPAAPESTLLLGWNGRATRIIEQLDVYVANGSTVDIVTDRADADTVASNLAQRLHHVMIRSKHGDIRNRSVLASLDVASYSNVILLSDDQEDPLTADSRVLVTLLHLRDLLATAGRSASIVSEMRDERDRALAQLTKADDFVVSEQLVSLLMTQISEDRNLVSVFDDLFDPEGAEIYIRPSTYYLRQTPGYTFATAVEAARRRGEVAIGYRVAEPGDGHGIVLNPDKELPMPAIDRLIVLSTS</sequence>
<dbReference type="InterPro" id="IPR036291">
    <property type="entry name" value="NAD(P)-bd_dom_sf"/>
</dbReference>
<feature type="domain" description="CASTOR/POLLUX/SYM8 ion channel conserved" evidence="10">
    <location>
        <begin position="275"/>
        <end position="370"/>
    </location>
</feature>
<keyword evidence="5 9" id="KW-1133">Transmembrane helix</keyword>
<dbReference type="AlphaFoldDB" id="A0A8J3Q857"/>
<dbReference type="EMBL" id="BONY01000015">
    <property type="protein sequence ID" value="GIH04835.1"/>
    <property type="molecule type" value="Genomic_DNA"/>
</dbReference>
<evidence type="ECO:0000256" key="5">
    <source>
        <dbReference type="ARBA" id="ARBA00022989"/>
    </source>
</evidence>
<keyword evidence="12" id="KW-0449">Lipoprotein</keyword>
<keyword evidence="4 9" id="KW-0812">Transmembrane</keyword>
<evidence type="ECO:0000256" key="8">
    <source>
        <dbReference type="ARBA" id="ARBA00023303"/>
    </source>
</evidence>
<reference evidence="12" key="1">
    <citation type="submission" date="2021-01" db="EMBL/GenBank/DDBJ databases">
        <title>Whole genome shotgun sequence of Rhizocola hellebori NBRC 109834.</title>
        <authorList>
            <person name="Komaki H."/>
            <person name="Tamura T."/>
        </authorList>
    </citation>
    <scope>NUCLEOTIDE SEQUENCE</scope>
    <source>
        <strain evidence="12">NBRC 109834</strain>
    </source>
</reference>
<comment type="similarity">
    <text evidence="2">Belongs to the castor/pollux (TC 1.A.1.23) family.</text>
</comment>
<protein>
    <submittedName>
        <fullName evidence="12">Lipoprotein</fullName>
    </submittedName>
</protein>
<gene>
    <name evidence="12" type="ORF">Rhe02_29020</name>
</gene>
<name>A0A8J3Q857_9ACTN</name>
<proteinExistence type="inferred from homology"/>
<dbReference type="PANTHER" id="PTHR31563:SF10">
    <property type="entry name" value="ION CHANNEL POLLUX-RELATED"/>
    <property type="match status" value="1"/>
</dbReference>
<evidence type="ECO:0000259" key="11">
    <source>
        <dbReference type="Pfam" id="PF22614"/>
    </source>
</evidence>
<keyword evidence="7 9" id="KW-0472">Membrane</keyword>
<dbReference type="Proteomes" id="UP000612899">
    <property type="component" value="Unassembled WGS sequence"/>
</dbReference>
<evidence type="ECO:0000256" key="6">
    <source>
        <dbReference type="ARBA" id="ARBA00023065"/>
    </source>
</evidence>
<feature type="transmembrane region" description="Helical" evidence="9">
    <location>
        <begin position="21"/>
        <end position="45"/>
    </location>
</feature>